<evidence type="ECO:0000313" key="2">
    <source>
        <dbReference type="Proteomes" id="UP000499080"/>
    </source>
</evidence>
<evidence type="ECO:0000313" key="1">
    <source>
        <dbReference type="EMBL" id="GBO17946.1"/>
    </source>
</evidence>
<feature type="non-terminal residue" evidence="1">
    <location>
        <position position="1"/>
    </location>
</feature>
<dbReference type="Proteomes" id="UP000499080">
    <property type="component" value="Unassembled WGS sequence"/>
</dbReference>
<dbReference type="EMBL" id="BGPR01041643">
    <property type="protein sequence ID" value="GBO17946.1"/>
    <property type="molecule type" value="Genomic_DNA"/>
</dbReference>
<dbReference type="OrthoDB" id="6436328at2759"/>
<organism evidence="1 2">
    <name type="scientific">Araneus ventricosus</name>
    <name type="common">Orbweaver spider</name>
    <name type="synonym">Epeira ventricosa</name>
    <dbReference type="NCBI Taxonomy" id="182803"/>
    <lineage>
        <taxon>Eukaryota</taxon>
        <taxon>Metazoa</taxon>
        <taxon>Ecdysozoa</taxon>
        <taxon>Arthropoda</taxon>
        <taxon>Chelicerata</taxon>
        <taxon>Arachnida</taxon>
        <taxon>Araneae</taxon>
        <taxon>Araneomorphae</taxon>
        <taxon>Entelegynae</taxon>
        <taxon>Araneoidea</taxon>
        <taxon>Araneidae</taxon>
        <taxon>Araneus</taxon>
    </lineage>
</organism>
<dbReference type="AlphaFoldDB" id="A0A4Y2V1J9"/>
<reference evidence="1 2" key="1">
    <citation type="journal article" date="2019" name="Sci. Rep.">
        <title>Orb-weaving spider Araneus ventricosus genome elucidates the spidroin gene catalogue.</title>
        <authorList>
            <person name="Kono N."/>
            <person name="Nakamura H."/>
            <person name="Ohtoshi R."/>
            <person name="Moran D.A.P."/>
            <person name="Shinohara A."/>
            <person name="Yoshida Y."/>
            <person name="Fujiwara M."/>
            <person name="Mori M."/>
            <person name="Tomita M."/>
            <person name="Arakawa K."/>
        </authorList>
    </citation>
    <scope>NUCLEOTIDE SEQUENCE [LARGE SCALE GENOMIC DNA]</scope>
</reference>
<gene>
    <name evidence="1" type="ORF">AVEN_233057_1</name>
</gene>
<comment type="caution">
    <text evidence="1">The sequence shown here is derived from an EMBL/GenBank/DDBJ whole genome shotgun (WGS) entry which is preliminary data.</text>
</comment>
<accession>A0A4Y2V1J9</accession>
<proteinExistence type="predicted"/>
<evidence type="ECO:0008006" key="3">
    <source>
        <dbReference type="Google" id="ProtNLM"/>
    </source>
</evidence>
<protein>
    <recommendedName>
        <fullName evidence="3">FAD dependent oxidoreductase domain-containing protein</fullName>
    </recommendedName>
</protein>
<name>A0A4Y2V1J9_ARAVE</name>
<keyword evidence="2" id="KW-1185">Reference proteome</keyword>
<sequence>HRFRLSDLKVTAVRSKTCITCDSPPHLPFIDRLTPTVTVAAVGNGLGATTCDEVGRIAAELSATGKWDSELPKSLFEAIYER</sequence>